<dbReference type="eggNOG" id="ENOG502SREE">
    <property type="taxonomic scope" value="Eukaryota"/>
</dbReference>
<dbReference type="VEuPathDB" id="FungiDB:SCHCODRAFT_02702724"/>
<feature type="region of interest" description="Disordered" evidence="1">
    <location>
        <begin position="60"/>
        <end position="85"/>
    </location>
</feature>
<feature type="signal peptide" evidence="2">
    <location>
        <begin position="1"/>
        <end position="19"/>
    </location>
</feature>
<dbReference type="Proteomes" id="UP000007431">
    <property type="component" value="Unassembled WGS sequence"/>
</dbReference>
<gene>
    <name evidence="3" type="ORF">SCHCODRAFT_16600</name>
</gene>
<proteinExistence type="predicted"/>
<reference evidence="3 4" key="1">
    <citation type="journal article" date="2010" name="Nat. Biotechnol.">
        <title>Genome sequence of the model mushroom Schizophyllum commune.</title>
        <authorList>
            <person name="Ohm R.A."/>
            <person name="de Jong J.F."/>
            <person name="Lugones L.G."/>
            <person name="Aerts A."/>
            <person name="Kothe E."/>
            <person name="Stajich J.E."/>
            <person name="de Vries R.P."/>
            <person name="Record E."/>
            <person name="Levasseur A."/>
            <person name="Baker S.E."/>
            <person name="Bartholomew K.A."/>
            <person name="Coutinho P.M."/>
            <person name="Erdmann S."/>
            <person name="Fowler T.J."/>
            <person name="Gathman A.C."/>
            <person name="Lombard V."/>
            <person name="Henrissat B."/>
            <person name="Knabe N."/>
            <person name="Kuees U."/>
            <person name="Lilly W.W."/>
            <person name="Lindquist E."/>
            <person name="Lucas S."/>
            <person name="Magnuson J.K."/>
            <person name="Piumi F."/>
            <person name="Raudaskoski M."/>
            <person name="Salamov A."/>
            <person name="Schmutz J."/>
            <person name="Schwarze F.W.M.R."/>
            <person name="vanKuyk P.A."/>
            <person name="Horton J.S."/>
            <person name="Grigoriev I.V."/>
            <person name="Woesten H.A.B."/>
        </authorList>
    </citation>
    <scope>NUCLEOTIDE SEQUENCE [LARGE SCALE GENOMIC DNA]</scope>
    <source>
        <strain evidence="4">H4-8 / FGSC 9210</strain>
    </source>
</reference>
<dbReference type="SUPFAM" id="SSF56973">
    <property type="entry name" value="Aerolisin/ETX pore-forming domain"/>
    <property type="match status" value="1"/>
</dbReference>
<dbReference type="OrthoDB" id="3010635at2759"/>
<dbReference type="EMBL" id="GL377308">
    <property type="protein sequence ID" value="EFI95799.1"/>
    <property type="molecule type" value="Genomic_DNA"/>
</dbReference>
<dbReference type="OMA" id="HTSYAGN"/>
<feature type="compositionally biased region" description="Basic and acidic residues" evidence="1">
    <location>
        <begin position="60"/>
        <end position="70"/>
    </location>
</feature>
<dbReference type="KEGG" id="scm:SCHCO_02702724"/>
<dbReference type="InParanoid" id="D8QA98"/>
<protein>
    <submittedName>
        <fullName evidence="3">Uncharacterized protein</fullName>
    </submittedName>
</protein>
<keyword evidence="2" id="KW-0732">Signal</keyword>
<sequence length="308" mass="33498">MTRLSFIFATLAFAMIGSASPAPERTFVGVPREASKLAFDTVTKRTLAYDARGTYLGLVERDPTPQRREGGACSSLSADDAQKLPGWDQLENKANDNWGDGSRNIVTNDEDFPTQPAQVCAEDAGDITIDGDPKCTTQTQSLDTEVKGTNGTATVSQTTGTKFTSEQTVSQESSIAIGETVEVKVGIPEIADVTSSTSLSTTFTNTLSKSTSSESNQQTTQTVAIAVAKDKSCKVNFEVKTCTTQGSGQIPFVAEGWVWFEYEDKTEDHYKWALKIEDIITKKEDRSTYMKFDAQVDSDTQGEYKAEC</sequence>
<evidence type="ECO:0000313" key="3">
    <source>
        <dbReference type="EMBL" id="EFI95799.1"/>
    </source>
</evidence>
<dbReference type="RefSeq" id="XP_003030702.1">
    <property type="nucleotide sequence ID" value="XM_003030656.1"/>
</dbReference>
<evidence type="ECO:0000256" key="2">
    <source>
        <dbReference type="SAM" id="SignalP"/>
    </source>
</evidence>
<accession>D8QA98</accession>
<dbReference type="GeneID" id="9592443"/>
<dbReference type="AlphaFoldDB" id="D8QA98"/>
<evidence type="ECO:0000313" key="4">
    <source>
        <dbReference type="Proteomes" id="UP000007431"/>
    </source>
</evidence>
<feature type="chain" id="PRO_5003120715" evidence="2">
    <location>
        <begin position="20"/>
        <end position="308"/>
    </location>
</feature>
<keyword evidence="4" id="KW-1185">Reference proteome</keyword>
<evidence type="ECO:0000256" key="1">
    <source>
        <dbReference type="SAM" id="MobiDB-lite"/>
    </source>
</evidence>
<organism evidence="4">
    <name type="scientific">Schizophyllum commune (strain H4-8 / FGSC 9210)</name>
    <name type="common">Split gill fungus</name>
    <dbReference type="NCBI Taxonomy" id="578458"/>
    <lineage>
        <taxon>Eukaryota</taxon>
        <taxon>Fungi</taxon>
        <taxon>Dikarya</taxon>
        <taxon>Basidiomycota</taxon>
        <taxon>Agaricomycotina</taxon>
        <taxon>Agaricomycetes</taxon>
        <taxon>Agaricomycetidae</taxon>
        <taxon>Agaricales</taxon>
        <taxon>Schizophyllaceae</taxon>
        <taxon>Schizophyllum</taxon>
    </lineage>
</organism>
<dbReference type="HOGENOM" id="CLU_058858_1_0_1"/>
<name>D8QA98_SCHCM</name>